<evidence type="ECO:0000313" key="1">
    <source>
        <dbReference type="EMBL" id="HHS37791.1"/>
    </source>
</evidence>
<evidence type="ECO:0000313" key="2">
    <source>
        <dbReference type="EMBL" id="TFU25059.1"/>
    </source>
</evidence>
<dbReference type="Proteomes" id="UP000297668">
    <property type="component" value="Unassembled WGS sequence"/>
</dbReference>
<accession>A0A4Y9F969</accession>
<dbReference type="EMBL" id="SJZF01000036">
    <property type="protein sequence ID" value="TFU25059.1"/>
    <property type="molecule type" value="Genomic_DNA"/>
</dbReference>
<comment type="caution">
    <text evidence="2">The sequence shown here is derived from an EMBL/GenBank/DDBJ whole genome shotgun (WGS) entry which is preliminary data.</text>
</comment>
<sequence length="102" mass="12031">MKPFRRHIFVCTGPRCTPEGKAAEALFRRLGELLQAEGLLEGEERVKRTRAHCFAYCREGPLLVVYPDGIWYKEVSEERLQRIVREHLKEGRPVEPWVFHRV</sequence>
<evidence type="ECO:0008006" key="4">
    <source>
        <dbReference type="Google" id="ProtNLM"/>
    </source>
</evidence>
<dbReference type="SUPFAM" id="SSF52833">
    <property type="entry name" value="Thioredoxin-like"/>
    <property type="match status" value="1"/>
</dbReference>
<reference evidence="1" key="2">
    <citation type="journal article" date="2020" name="mSystems">
        <title>Genome- and Community-Level Interaction Insights into Carbon Utilization and Element Cycling Functions of Hydrothermarchaeota in Hydrothermal Sediment.</title>
        <authorList>
            <person name="Zhou Z."/>
            <person name="Liu Y."/>
            <person name="Xu W."/>
            <person name="Pan J."/>
            <person name="Luo Z.H."/>
            <person name="Li M."/>
        </authorList>
    </citation>
    <scope>NUCLEOTIDE SEQUENCE [LARGE SCALE GENOMIC DNA]</scope>
    <source>
        <strain evidence="1">SpSt-743</strain>
    </source>
</reference>
<name>A0A4Y9F969_9DEIN</name>
<proteinExistence type="predicted"/>
<protein>
    <recommendedName>
        <fullName evidence="4">(2Fe-2S) ferredoxin domain-containing protein</fullName>
    </recommendedName>
</protein>
<dbReference type="EMBL" id="DTFR01000123">
    <property type="protein sequence ID" value="HHS37791.1"/>
    <property type="molecule type" value="Genomic_DNA"/>
</dbReference>
<evidence type="ECO:0000313" key="3">
    <source>
        <dbReference type="Proteomes" id="UP000297668"/>
    </source>
</evidence>
<reference evidence="2 3" key="1">
    <citation type="submission" date="2019-03" db="EMBL/GenBank/DDBJ databases">
        <title>Thermus tengchongensis species for the arsenic transformation mechanism.</title>
        <authorList>
            <person name="Yuan G.C."/>
        </authorList>
    </citation>
    <scope>NUCLEOTIDE SEQUENCE [LARGE SCALE GENOMIC DNA]</scope>
    <source>
        <strain evidence="2 3">15W</strain>
    </source>
</reference>
<dbReference type="AlphaFoldDB" id="A0A4Y9F969"/>
<dbReference type="InterPro" id="IPR036249">
    <property type="entry name" value="Thioredoxin-like_sf"/>
</dbReference>
<dbReference type="Gene3D" id="3.40.30.10">
    <property type="entry name" value="Glutaredoxin"/>
    <property type="match status" value="1"/>
</dbReference>
<dbReference type="RefSeq" id="WP_038042548.1">
    <property type="nucleotide sequence ID" value="NZ_SJZF01000036.1"/>
</dbReference>
<organism evidence="2 3">
    <name type="scientific">Thermus tengchongensis</name>
    <dbReference type="NCBI Taxonomy" id="1214928"/>
    <lineage>
        <taxon>Bacteria</taxon>
        <taxon>Thermotogati</taxon>
        <taxon>Deinococcota</taxon>
        <taxon>Deinococci</taxon>
        <taxon>Thermales</taxon>
        <taxon>Thermaceae</taxon>
        <taxon>Thermus</taxon>
    </lineage>
</organism>
<dbReference type="CDD" id="cd02980">
    <property type="entry name" value="TRX_Fd_family"/>
    <property type="match status" value="1"/>
</dbReference>
<gene>
    <name evidence="2" type="ORF">E0687_12620</name>
    <name evidence="1" type="ORF">ENV26_02025</name>
</gene>